<accession>A0ACB9T6W6</accession>
<proteinExistence type="predicted"/>
<keyword evidence="2" id="KW-1185">Reference proteome</keyword>
<dbReference type="Proteomes" id="UP001056778">
    <property type="component" value="Chromosome 4"/>
</dbReference>
<evidence type="ECO:0000313" key="2">
    <source>
        <dbReference type="Proteomes" id="UP001056778"/>
    </source>
</evidence>
<dbReference type="EMBL" id="CM043018">
    <property type="protein sequence ID" value="KAI4462475.1"/>
    <property type="molecule type" value="Genomic_DNA"/>
</dbReference>
<organism evidence="1 2">
    <name type="scientific">Holotrichia oblita</name>
    <name type="common">Chafer beetle</name>
    <dbReference type="NCBI Taxonomy" id="644536"/>
    <lineage>
        <taxon>Eukaryota</taxon>
        <taxon>Metazoa</taxon>
        <taxon>Ecdysozoa</taxon>
        <taxon>Arthropoda</taxon>
        <taxon>Hexapoda</taxon>
        <taxon>Insecta</taxon>
        <taxon>Pterygota</taxon>
        <taxon>Neoptera</taxon>
        <taxon>Endopterygota</taxon>
        <taxon>Coleoptera</taxon>
        <taxon>Polyphaga</taxon>
        <taxon>Scarabaeiformia</taxon>
        <taxon>Scarabaeidae</taxon>
        <taxon>Melolonthinae</taxon>
        <taxon>Holotrichia</taxon>
    </lineage>
</organism>
<protein>
    <submittedName>
        <fullName evidence="1">Nfrkb-related</fullName>
    </submittedName>
</protein>
<evidence type="ECO:0000313" key="1">
    <source>
        <dbReference type="EMBL" id="KAI4462475.1"/>
    </source>
</evidence>
<comment type="caution">
    <text evidence="1">The sequence shown here is derived from an EMBL/GenBank/DDBJ whole genome shotgun (WGS) entry which is preliminary data.</text>
</comment>
<reference evidence="1" key="1">
    <citation type="submission" date="2022-04" db="EMBL/GenBank/DDBJ databases">
        <title>Chromosome-scale genome assembly of Holotrichia oblita Faldermann.</title>
        <authorList>
            <person name="Rongchong L."/>
        </authorList>
    </citation>
    <scope>NUCLEOTIDE SEQUENCE</scope>
    <source>
        <strain evidence="1">81SQS9</strain>
    </source>
</reference>
<sequence>MSSDSSSEHTSSDCSTDSSDDEKLETVQVCGTRIQIPQGLCERKNIFQEFFSPHTWNSLSESNKQHLKKFLPTFPENDEHEKNNTIQKLFSGEVFKFSNPLSEFHDHLKAGHYRPDIAKMRYMIRKAERKEAKCRYRKFRERLESEVMESRQNLLNVVSALPPGVEPRVEKTSTNAPAYISPIAYRTKMRYFQELSAIRSKVDESGFSSDENYPEGPPTSISRKQKRHLNSIRNSHNFNGEKFIISTMATKPNGLDLERNITPNHNPFFISEDSYKQLLLNHKRRKLECPDNPELNMKGVVLNDLIHRTKLTYVRKVNNSVPNTTNSVKHHIDSSNKLIHRKKLKKVESHSPDQISSSKPNPFFGHSSNSELESDSDSILETVLTTKHKRKLSKKVENKQKINHFNVSSTNIILPEKNSSPTSNSIMKNSFIHYEKVTPATFSDLDGIDMMNLPIDLDDSNIDILDINNKPELMQETHTNFLSLIRDIICSTSEHRMNYTTLEERLKSWQENPITPLNDWYSLSDNWMGLLESAINFLSGNFPEQPPDFVPYIEYKPQLDMYQWIGAGRDSDSLLSPLSQYWLEHRNEVKTAIKQEEKEVEIELADRSQTPPPPRCPTTWTVRKAEPDEVKSYREQERRRYDNPHKAFTFRCNGYESVVGPLKGIYNPSVGNAKARGHTMLSADRPNFVTILSLVRDATARLPNGEGTRADICELLKSSQYISSTAPDNVLQSVVSGALDRMHTQFDPCVKYDPKRKIWIYLHRNRTEEDFERLHQQYQTMNKTTKKSNKNKTPSKPKQKSDKSNKPKTTETSPSAEKLKILQKIKSNTNQHQNISNTTNQNVVLLSQDSNLSNSSKPGTSLLLPQINKLVKAEPPEPTIKIEEKEISDALQSITQNSAIIGKSNSPKPGKSLVKIISPSQGKSLIIPSTSKLEKSPSSNKINQTVTQHLFQTVTQQKLNSQQIRVELNDKVDQKVQSKVPISIQQQILQTITPQQLQNIKNVALLRNVSQRQSPQTITTTQGQTITISQNAINSQHIQVNASALGKSSESGGGQQIRVQQASLTPSQQQQILQSLKQKVLPVQSTVLTGQQQVILKHKSGLTQIPKQVQSPSGTSLLGQARHNADTISTKPILTSNQTPLVAKVLTNAAGQVISVESLLAHQKQHGSLPQGTTLRVSGVKGAQTNIIQLATPSKQNTVAQLAVGTQNNLIAITNQPKLVLSSQAGTATTTTVTNSTKTATKSVPKAQTVTKFTPKIAQQLINAKFIAQNIDAQKIVQPKMIIGQNQVKLNANKGTVVNKPVSLGVTSNTNTIRMVNTANLNLTHIGGKPVLLASKGSSLQNLQGQNVIIQTQANTSGLVAISTTKSLSVSNMAQQPASSNVSLLNQQNAQVVLAPQIKVQQNSQMLLSSGVKGASVQSNQNTGQNQLVLGSHPVRLQTSTATGTQRVVLASQGQGGQIVAQQILLPSGFQGTAINVKALQGVKVIPIAQTQQAKGSLNTITLTKSLQHRETHMDMTDEDDSEKSDTGPPNGIYDKPVICFSLITMEDAQKDWKRSKCKYEAFCKPKDKLGGTRTSFAA</sequence>
<gene>
    <name evidence="1" type="ORF">MML48_4g00004462</name>
</gene>
<name>A0ACB9T6W6_HOLOL</name>